<keyword evidence="7" id="KW-1185">Reference proteome</keyword>
<organism evidence="6 7">
    <name type="scientific">Hibiscus trionum</name>
    <name type="common">Flower of an hour</name>
    <dbReference type="NCBI Taxonomy" id="183268"/>
    <lineage>
        <taxon>Eukaryota</taxon>
        <taxon>Viridiplantae</taxon>
        <taxon>Streptophyta</taxon>
        <taxon>Embryophyta</taxon>
        <taxon>Tracheophyta</taxon>
        <taxon>Spermatophyta</taxon>
        <taxon>Magnoliopsida</taxon>
        <taxon>eudicotyledons</taxon>
        <taxon>Gunneridae</taxon>
        <taxon>Pentapetalae</taxon>
        <taxon>rosids</taxon>
        <taxon>malvids</taxon>
        <taxon>Malvales</taxon>
        <taxon>Malvaceae</taxon>
        <taxon>Malvoideae</taxon>
        <taxon>Hibiscus</taxon>
    </lineage>
</organism>
<evidence type="ECO:0000256" key="3">
    <source>
        <dbReference type="ARBA" id="ARBA00022670"/>
    </source>
</evidence>
<keyword evidence="4" id="KW-0378">Hydrolase</keyword>
<dbReference type="Proteomes" id="UP001165190">
    <property type="component" value="Unassembled WGS sequence"/>
</dbReference>
<dbReference type="PANTHER" id="PTHR47967">
    <property type="entry name" value="OS07G0603500 PROTEIN-RELATED"/>
    <property type="match status" value="1"/>
</dbReference>
<evidence type="ECO:0000313" key="6">
    <source>
        <dbReference type="EMBL" id="GMI63557.1"/>
    </source>
</evidence>
<dbReference type="GO" id="GO:0005576">
    <property type="term" value="C:extracellular region"/>
    <property type="evidence" value="ECO:0007669"/>
    <property type="project" value="UniProtKB-SubCell"/>
</dbReference>
<dbReference type="EMBL" id="BSYR01000001">
    <property type="protein sequence ID" value="GMI63557.1"/>
    <property type="molecule type" value="Genomic_DNA"/>
</dbReference>
<dbReference type="InterPro" id="IPR021109">
    <property type="entry name" value="Peptidase_aspartic_dom_sf"/>
</dbReference>
<keyword evidence="2" id="KW-0964">Secreted</keyword>
<dbReference type="InterPro" id="IPR033121">
    <property type="entry name" value="PEPTIDASE_A1"/>
</dbReference>
<evidence type="ECO:0000259" key="5">
    <source>
        <dbReference type="PROSITE" id="PS51767"/>
    </source>
</evidence>
<gene>
    <name evidence="6" type="ORF">HRI_000025000</name>
</gene>
<evidence type="ECO:0000313" key="7">
    <source>
        <dbReference type="Proteomes" id="UP001165190"/>
    </source>
</evidence>
<dbReference type="InterPro" id="IPR001969">
    <property type="entry name" value="Aspartic_peptidase_AS"/>
</dbReference>
<accession>A0A9W7LGI4</accession>
<evidence type="ECO:0000256" key="4">
    <source>
        <dbReference type="ARBA" id="ARBA00022801"/>
    </source>
</evidence>
<evidence type="ECO:0000256" key="1">
    <source>
        <dbReference type="ARBA" id="ARBA00004613"/>
    </source>
</evidence>
<dbReference type="InterPro" id="IPR051708">
    <property type="entry name" value="Plant_Aspart_Prot_A1"/>
</dbReference>
<protein>
    <recommendedName>
        <fullName evidence="5">Peptidase A1 domain-containing protein</fullName>
    </recommendedName>
</protein>
<proteinExistence type="predicted"/>
<dbReference type="PANTHER" id="PTHR47967:SF66">
    <property type="entry name" value="ASPARTIC PROTEINASE CDR1-RELATED"/>
    <property type="match status" value="1"/>
</dbReference>
<dbReference type="InterPro" id="IPR032799">
    <property type="entry name" value="TAXi_C"/>
</dbReference>
<dbReference type="GO" id="GO:0006508">
    <property type="term" value="P:proteolysis"/>
    <property type="evidence" value="ECO:0007669"/>
    <property type="project" value="UniProtKB-KW"/>
</dbReference>
<dbReference type="PROSITE" id="PS51767">
    <property type="entry name" value="PEPTIDASE_A1"/>
    <property type="match status" value="1"/>
</dbReference>
<dbReference type="AlphaFoldDB" id="A0A9W7LGI4"/>
<feature type="domain" description="Peptidase A1" evidence="5">
    <location>
        <begin position="1"/>
        <end position="148"/>
    </location>
</feature>
<keyword evidence="3" id="KW-0645">Protease</keyword>
<dbReference type="Pfam" id="PF14541">
    <property type="entry name" value="TAXi_C"/>
    <property type="match status" value="1"/>
</dbReference>
<dbReference type="GO" id="GO:0004190">
    <property type="term" value="F:aspartic-type endopeptidase activity"/>
    <property type="evidence" value="ECO:0007669"/>
    <property type="project" value="InterPro"/>
</dbReference>
<evidence type="ECO:0000256" key="2">
    <source>
        <dbReference type="ARBA" id="ARBA00022525"/>
    </source>
</evidence>
<comment type="caution">
    <text evidence="6">The sequence shown here is derived from an EMBL/GenBank/DDBJ whole genome shotgun (WGS) entry which is preliminary data.</text>
</comment>
<dbReference type="SUPFAM" id="SSF50630">
    <property type="entry name" value="Acid proteases"/>
    <property type="match status" value="1"/>
</dbReference>
<dbReference type="Gene3D" id="2.40.70.10">
    <property type="entry name" value="Acid Proteases"/>
    <property type="match status" value="1"/>
</dbReference>
<comment type="subcellular location">
    <subcellularLocation>
        <location evidence="1">Secreted</location>
    </subcellularLocation>
</comment>
<sequence>MDPPTFYFLTLEAISVGTNRINFTDTPFGTDEGNIIIDSGTTLTLFPDDFYSQLESSVSSMINATKVKGPEGLSLCYDATTDFAVPNITVHFTDADVELQPLNTFAMVSETVSCFTFASIPDFAIYGNLAQMNFLVGYDTEKQTVSFKPTDCTKN</sequence>
<dbReference type="OrthoDB" id="1741242at2759"/>
<dbReference type="PROSITE" id="PS00141">
    <property type="entry name" value="ASP_PROTEASE"/>
    <property type="match status" value="1"/>
</dbReference>
<reference evidence="6" key="1">
    <citation type="submission" date="2023-05" db="EMBL/GenBank/DDBJ databases">
        <title>Genome and transcriptome analyses reveal genes involved in the formation of fine ridges on petal epidermal cells in Hibiscus trionum.</title>
        <authorList>
            <person name="Koshimizu S."/>
            <person name="Masuda S."/>
            <person name="Ishii T."/>
            <person name="Shirasu K."/>
            <person name="Hoshino A."/>
            <person name="Arita M."/>
        </authorList>
    </citation>
    <scope>NUCLEOTIDE SEQUENCE</scope>
    <source>
        <strain evidence="6">Hamamatsu line</strain>
    </source>
</reference>
<dbReference type="FunFam" id="2.40.70.10:FF:000050">
    <property type="entry name" value="Aspartic proteinase CDR1"/>
    <property type="match status" value="1"/>
</dbReference>
<name>A0A9W7LGI4_HIBTR</name>